<dbReference type="Gene3D" id="3.90.1340.10">
    <property type="entry name" value="Phage tail collar domain"/>
    <property type="match status" value="1"/>
</dbReference>
<evidence type="ECO:0000259" key="1">
    <source>
        <dbReference type="Pfam" id="PF07484"/>
    </source>
</evidence>
<proteinExistence type="predicted"/>
<keyword evidence="3" id="KW-1185">Reference proteome</keyword>
<reference evidence="2 3" key="1">
    <citation type="submission" date="2023-12" db="EMBL/GenBank/DDBJ databases">
        <title>Genome sequencing and assembly of bacterial species from a model synthetic community.</title>
        <authorList>
            <person name="Hogle S.L."/>
        </authorList>
    </citation>
    <scope>NUCLEOTIDE SEQUENCE [LARGE SCALE GENOMIC DNA]</scope>
    <source>
        <strain evidence="2 3">HAMBI_3031</strain>
    </source>
</reference>
<organism evidence="2 3">
    <name type="scientific">Niabella yanshanensis</name>
    <dbReference type="NCBI Taxonomy" id="577386"/>
    <lineage>
        <taxon>Bacteria</taxon>
        <taxon>Pseudomonadati</taxon>
        <taxon>Bacteroidota</taxon>
        <taxon>Chitinophagia</taxon>
        <taxon>Chitinophagales</taxon>
        <taxon>Chitinophagaceae</taxon>
        <taxon>Niabella</taxon>
    </lineage>
</organism>
<dbReference type="EMBL" id="CP139960">
    <property type="protein sequence ID" value="WQD36473.1"/>
    <property type="molecule type" value="Genomic_DNA"/>
</dbReference>
<gene>
    <name evidence="2" type="ORF">U0035_12430</name>
</gene>
<dbReference type="InterPro" id="IPR037053">
    <property type="entry name" value="Phage_tail_collar_dom_sf"/>
</dbReference>
<dbReference type="RefSeq" id="WP_114790108.1">
    <property type="nucleotide sequence ID" value="NZ_CP139960.1"/>
</dbReference>
<protein>
    <submittedName>
        <fullName evidence="2">Tail fiber protein</fullName>
    </submittedName>
</protein>
<accession>A0ABZ0VZM1</accession>
<evidence type="ECO:0000313" key="3">
    <source>
        <dbReference type="Proteomes" id="UP001325680"/>
    </source>
</evidence>
<feature type="domain" description="Phage tail collar" evidence="1">
    <location>
        <begin position="7"/>
        <end position="61"/>
    </location>
</feature>
<dbReference type="InterPro" id="IPR011083">
    <property type="entry name" value="Phage_tail_collar_dom"/>
</dbReference>
<sequence>METYLATIIQFAFGFAPKGWATCSGQIMSIAQNQALFALLGTSYGGNGTTTFALPDLRGRTAIGFGQGLGLPDYTLGEIAGKESVNLTIANMPQHRHLINASSEAGDAASPAGAFFANTGLKDGEYKTSGAQVAMNAAMIANAGSGSAVSLMQPYLVVNYCIALVGTFPSRN</sequence>
<dbReference type="Pfam" id="PF07484">
    <property type="entry name" value="Collar"/>
    <property type="match status" value="1"/>
</dbReference>
<dbReference type="SUPFAM" id="SSF88874">
    <property type="entry name" value="Receptor-binding domain of short tail fibre protein gp12"/>
    <property type="match status" value="1"/>
</dbReference>
<name>A0ABZ0VZM1_9BACT</name>
<dbReference type="Proteomes" id="UP001325680">
    <property type="component" value="Chromosome"/>
</dbReference>
<evidence type="ECO:0000313" key="2">
    <source>
        <dbReference type="EMBL" id="WQD36473.1"/>
    </source>
</evidence>